<evidence type="ECO:0000313" key="9">
    <source>
        <dbReference type="Proteomes" id="UP000515159"/>
    </source>
</evidence>
<evidence type="ECO:0000256" key="5">
    <source>
        <dbReference type="ARBA" id="ARBA00023136"/>
    </source>
</evidence>
<evidence type="ECO:0000256" key="4">
    <source>
        <dbReference type="ARBA" id="ARBA00022989"/>
    </source>
</evidence>
<dbReference type="InterPro" id="IPR003531">
    <property type="entry name" value="Hempt_rcpt_S_F1_CS"/>
</dbReference>
<protein>
    <submittedName>
        <fullName evidence="10">Interleukin-9 receptor-like</fullName>
    </submittedName>
</protein>
<accession>A0A6P8SLJ7</accession>
<dbReference type="RefSeq" id="XP_033819754.1">
    <property type="nucleotide sequence ID" value="XM_033963863.1"/>
</dbReference>
<evidence type="ECO:0000256" key="8">
    <source>
        <dbReference type="SAM" id="Phobius"/>
    </source>
</evidence>
<evidence type="ECO:0000256" key="3">
    <source>
        <dbReference type="ARBA" id="ARBA00022729"/>
    </source>
</evidence>
<keyword evidence="3" id="KW-0732">Signal</keyword>
<dbReference type="GO" id="GO:0016064">
    <property type="term" value="P:immunoglobulin mediated immune response"/>
    <property type="evidence" value="ECO:0007669"/>
    <property type="project" value="TreeGrafter"/>
</dbReference>
<dbReference type="FunCoup" id="A0A6P8SLJ7">
    <property type="interactions" value="319"/>
</dbReference>
<comment type="subcellular location">
    <subcellularLocation>
        <location evidence="1">Membrane</location>
        <topology evidence="1">Single-pass membrane protein</topology>
    </subcellularLocation>
</comment>
<dbReference type="Proteomes" id="UP000515159">
    <property type="component" value="Chromosome 11"/>
</dbReference>
<gene>
    <name evidence="10" type="primary">LOC117369381</name>
</gene>
<name>A0A6P8SLJ7_GEOSA</name>
<keyword evidence="7" id="KW-0675">Receptor</keyword>
<dbReference type="GO" id="GO:0009897">
    <property type="term" value="C:external side of plasma membrane"/>
    <property type="evidence" value="ECO:0007669"/>
    <property type="project" value="TreeGrafter"/>
</dbReference>
<keyword evidence="5 8" id="KW-0472">Membrane</keyword>
<dbReference type="GO" id="GO:0004896">
    <property type="term" value="F:cytokine receptor activity"/>
    <property type="evidence" value="ECO:0007669"/>
    <property type="project" value="InterPro"/>
</dbReference>
<keyword evidence="4 8" id="KW-1133">Transmembrane helix</keyword>
<dbReference type="InterPro" id="IPR013783">
    <property type="entry name" value="Ig-like_fold"/>
</dbReference>
<evidence type="ECO:0000313" key="10">
    <source>
        <dbReference type="RefSeq" id="XP_033819754.1"/>
    </source>
</evidence>
<evidence type="ECO:0000256" key="2">
    <source>
        <dbReference type="ARBA" id="ARBA00022692"/>
    </source>
</evidence>
<keyword evidence="2 8" id="KW-0812">Transmembrane</keyword>
<dbReference type="InterPro" id="IPR036116">
    <property type="entry name" value="FN3_sf"/>
</dbReference>
<dbReference type="KEGG" id="gsh:117369381"/>
<proteinExistence type="predicted"/>
<dbReference type="SUPFAM" id="SSF49265">
    <property type="entry name" value="Fibronectin type III"/>
    <property type="match status" value="1"/>
</dbReference>
<dbReference type="InParanoid" id="A0A6P8SLJ7"/>
<keyword evidence="9" id="KW-1185">Reference proteome</keyword>
<dbReference type="Gene3D" id="2.60.40.10">
    <property type="entry name" value="Immunoglobulins"/>
    <property type="match status" value="1"/>
</dbReference>
<dbReference type="AlphaFoldDB" id="A0A6P8SLJ7"/>
<dbReference type="PANTHER" id="PTHR23037">
    <property type="entry name" value="CYTOKINE RECEPTOR"/>
    <property type="match status" value="1"/>
</dbReference>
<dbReference type="PROSITE" id="PS01355">
    <property type="entry name" value="HEMATOPO_REC_S_F1"/>
    <property type="match status" value="1"/>
</dbReference>
<dbReference type="GeneID" id="117369381"/>
<evidence type="ECO:0000256" key="7">
    <source>
        <dbReference type="ARBA" id="ARBA00023170"/>
    </source>
</evidence>
<dbReference type="PANTHER" id="PTHR23037:SF22">
    <property type="entry name" value="CYTOKINE RECEPTOR COMMON SUBUNIT BETA"/>
    <property type="match status" value="1"/>
</dbReference>
<organism evidence="9 10">
    <name type="scientific">Geotrypetes seraphini</name>
    <name type="common">Gaboon caecilian</name>
    <name type="synonym">Caecilia seraphini</name>
    <dbReference type="NCBI Taxonomy" id="260995"/>
    <lineage>
        <taxon>Eukaryota</taxon>
        <taxon>Metazoa</taxon>
        <taxon>Chordata</taxon>
        <taxon>Craniata</taxon>
        <taxon>Vertebrata</taxon>
        <taxon>Euteleostomi</taxon>
        <taxon>Amphibia</taxon>
        <taxon>Gymnophiona</taxon>
        <taxon>Geotrypetes</taxon>
    </lineage>
</organism>
<reference evidence="10" key="1">
    <citation type="submission" date="2025-08" db="UniProtKB">
        <authorList>
            <consortium name="RefSeq"/>
        </authorList>
    </citation>
    <scope>IDENTIFICATION</scope>
</reference>
<dbReference type="OrthoDB" id="8897483at2759"/>
<keyword evidence="6" id="KW-1015">Disulfide bond</keyword>
<evidence type="ECO:0000256" key="1">
    <source>
        <dbReference type="ARBA" id="ARBA00004167"/>
    </source>
</evidence>
<sequence length="475" mass="54275">MEFTTENCLKKLQLLELCCLMLTMSFRVDRATEMSGTVNCRADSEGKIECTWLKGDNMEDGSFSLQIELNSQENYDIWKTEEDECALVQEEDRANYYYCTIDTGNIFSPFDNYTILLGRPIGGSSAENKSYTVLLSEFIPFLNIKCNPPYNVLCSFSENKYIIVWNVSGTLKDKLRYELRYKTEDAPWEKAKSKQLNNSIEYIAIEASELETDARYQAQVRCKTSEMSLYRSEWSEWSPQIAFNTTAAGFSQRQDTIRHKDMGFLLILLLLAMISTYLFVNLKFSSRIKIALSKNIPTPTAFFQPLYGEYRGNFQTWTRPRDSCKQDVKGVAEVEKKNEEELATCYLLISNVQAEPISHITYFKPLHNDNRVAPREEACTSFSDTYLPFQQYVGRNYVRKNEVATGLISCIGQGYCQQNAVPSAFNVTIGAASSQNVPDKNLITDLQTEQESFPFQESFESESCCSCSNDYSALL</sequence>
<feature type="transmembrane region" description="Helical" evidence="8">
    <location>
        <begin position="262"/>
        <end position="280"/>
    </location>
</feature>
<evidence type="ECO:0000256" key="6">
    <source>
        <dbReference type="ARBA" id="ARBA00023157"/>
    </source>
</evidence>